<dbReference type="PANTHER" id="PTHR47871">
    <property type="entry name" value="NAC DOMAIN-CONTAINING PROTEIN 8"/>
    <property type="match status" value="1"/>
</dbReference>
<sequence length="696" mass="78713">MAESEINFENGAQETAWSGDEFERVPLKQRLKLLLASHRMSVDSDLKSESQIPSIGVFSVLSVVLSKTGLIVCRNLGAVVAEKRENGHCDSQFGCSAEEQMIETLRKEERHAGNRSWISLQESLFVKSPVTVKVECADNHFENSSANCMNGSYLAGTQAAVNFEPEMSDEYRDDLEHVVLKERLRRLLTRASYVLIFFLFDSLVAGTVRGEQQFGDERHVVSGKQIHEIDRILKSGTSKDTLNSSCKPHQALDHCSRGYKSTYADSLGIQRNDMICSSEKECSKYESDGKKTLLSGNTRTLQGSAVSILANIKIEPPCYNEFQTSKVAAPGQMSFGDLVLVKTEVKTADDACEDELDHMLLRERMKLLSSRDCPSLDINQSSKCMSETVPSAFGCRPVASKPAQAFKVNRPRKRRKTVTDSVETAMEEDAPGLLKVLVENGVSVDEIKLYGEPESDDALEDSSTKDNFAELEEVITKLFSQRESLLKFGPLRCAKGEKASYCLECLFSLVEQARYLRFSNWPVEWGWCRDLQSFIFVFERHNRIVLERPEYGYATYFFELADSLPIDWQIKRLVTAMKLTSCSRITIIENRELMVGDDLTEGEARVLMDYGWIPNTGLGTMLNYYDRVVHDRRNERDRSEWKSKIGKLLMDGYNGGTIISSGIPKRPWNPMLRIPWKLSWNLIEVSLIFGTVNFCR</sequence>
<dbReference type="PANTHER" id="PTHR47871:SF2">
    <property type="entry name" value="OS03G0221300 PROTEIN"/>
    <property type="match status" value="1"/>
</dbReference>
<comment type="caution">
    <text evidence="1">The sequence shown here is derived from an EMBL/GenBank/DDBJ whole genome shotgun (WGS) entry which is preliminary data.</text>
</comment>
<name>A0ABR0UY76_REHGL</name>
<organism evidence="1 2">
    <name type="scientific">Rehmannia glutinosa</name>
    <name type="common">Chinese foxglove</name>
    <dbReference type="NCBI Taxonomy" id="99300"/>
    <lineage>
        <taxon>Eukaryota</taxon>
        <taxon>Viridiplantae</taxon>
        <taxon>Streptophyta</taxon>
        <taxon>Embryophyta</taxon>
        <taxon>Tracheophyta</taxon>
        <taxon>Spermatophyta</taxon>
        <taxon>Magnoliopsida</taxon>
        <taxon>eudicotyledons</taxon>
        <taxon>Gunneridae</taxon>
        <taxon>Pentapetalae</taxon>
        <taxon>asterids</taxon>
        <taxon>lamiids</taxon>
        <taxon>Lamiales</taxon>
        <taxon>Orobanchaceae</taxon>
        <taxon>Rehmannieae</taxon>
        <taxon>Rehmannia</taxon>
    </lineage>
</organism>
<dbReference type="Proteomes" id="UP001318860">
    <property type="component" value="Unassembled WGS sequence"/>
</dbReference>
<evidence type="ECO:0000313" key="2">
    <source>
        <dbReference type="Proteomes" id="UP001318860"/>
    </source>
</evidence>
<evidence type="ECO:0000313" key="1">
    <source>
        <dbReference type="EMBL" id="KAK6127468.1"/>
    </source>
</evidence>
<accession>A0ABR0UY76</accession>
<keyword evidence="2" id="KW-1185">Reference proteome</keyword>
<reference evidence="1 2" key="1">
    <citation type="journal article" date="2021" name="Comput. Struct. Biotechnol. J.">
        <title>De novo genome assembly of the potent medicinal plant Rehmannia glutinosa using nanopore technology.</title>
        <authorList>
            <person name="Ma L."/>
            <person name="Dong C."/>
            <person name="Song C."/>
            <person name="Wang X."/>
            <person name="Zheng X."/>
            <person name="Niu Y."/>
            <person name="Chen S."/>
            <person name="Feng W."/>
        </authorList>
    </citation>
    <scope>NUCLEOTIDE SEQUENCE [LARGE SCALE GENOMIC DNA]</scope>
    <source>
        <strain evidence="1">DH-2019</strain>
    </source>
</reference>
<protein>
    <submittedName>
        <fullName evidence="1">Uncharacterized protein</fullName>
    </submittedName>
</protein>
<gene>
    <name evidence="1" type="ORF">DH2020_038785</name>
</gene>
<proteinExistence type="predicted"/>
<dbReference type="EMBL" id="JABTTQ020001880">
    <property type="protein sequence ID" value="KAK6127468.1"/>
    <property type="molecule type" value="Genomic_DNA"/>
</dbReference>